<dbReference type="Proteomes" id="UP000316083">
    <property type="component" value="Unassembled WGS sequence"/>
</dbReference>
<name>A0A560BK68_AZOBR</name>
<evidence type="ECO:0000313" key="2">
    <source>
        <dbReference type="Proteomes" id="UP000316083"/>
    </source>
</evidence>
<proteinExistence type="predicted"/>
<gene>
    <name evidence="1" type="ORF">FBZ82_102616</name>
</gene>
<comment type="caution">
    <text evidence="1">The sequence shown here is derived from an EMBL/GenBank/DDBJ whole genome shotgun (WGS) entry which is preliminary data.</text>
</comment>
<dbReference type="AlphaFoldDB" id="A0A560BK68"/>
<reference evidence="1 2" key="1">
    <citation type="submission" date="2019-06" db="EMBL/GenBank/DDBJ databases">
        <title>Genomic Encyclopedia of Type Strains, Phase IV (KMG-V): Genome sequencing to study the core and pangenomes of soil and plant-associated prokaryotes.</title>
        <authorList>
            <person name="Whitman W."/>
        </authorList>
    </citation>
    <scope>NUCLEOTIDE SEQUENCE [LARGE SCALE GENOMIC DNA]</scope>
    <source>
        <strain evidence="1 2">BR 11796</strain>
    </source>
</reference>
<organism evidence="1 2">
    <name type="scientific">Azospirillum brasilense</name>
    <dbReference type="NCBI Taxonomy" id="192"/>
    <lineage>
        <taxon>Bacteria</taxon>
        <taxon>Pseudomonadati</taxon>
        <taxon>Pseudomonadota</taxon>
        <taxon>Alphaproteobacteria</taxon>
        <taxon>Rhodospirillales</taxon>
        <taxon>Azospirillaceae</taxon>
        <taxon>Azospirillum</taxon>
    </lineage>
</organism>
<dbReference type="EMBL" id="VITF01000002">
    <property type="protein sequence ID" value="TWA73014.1"/>
    <property type="molecule type" value="Genomic_DNA"/>
</dbReference>
<protein>
    <submittedName>
        <fullName evidence="1">Uncharacterized protein</fullName>
    </submittedName>
</protein>
<sequence length="52" mass="5293">MPVTAVLHKPTIRQPAKATGVRRTYCQGEGAGPFGAALAGGRITATGTSDRP</sequence>
<evidence type="ECO:0000313" key="1">
    <source>
        <dbReference type="EMBL" id="TWA73014.1"/>
    </source>
</evidence>
<accession>A0A560BK68</accession>